<dbReference type="PRINTS" id="PR01438">
    <property type="entry name" value="UNVRSLSTRESS"/>
</dbReference>
<protein>
    <submittedName>
        <fullName evidence="3">Universal stress protein</fullName>
    </submittedName>
</protein>
<reference evidence="3" key="2">
    <citation type="submission" date="2022-02" db="EMBL/GenBank/DDBJ databases">
        <authorList>
            <person name="Elcheninov A.G."/>
            <person name="Sorokin D.Y."/>
            <person name="Kublanov I.V."/>
        </authorList>
    </citation>
    <scope>NUCLEOTIDE SEQUENCE</scope>
    <source>
        <strain evidence="3">AArc-St2</strain>
    </source>
</reference>
<comment type="caution">
    <text evidence="3">The sequence shown here is derived from an EMBL/GenBank/DDBJ whole genome shotgun (WGS) entry which is preliminary data.</text>
</comment>
<accession>A0AAE3FU52</accession>
<dbReference type="AlphaFoldDB" id="A0AAE3FU52"/>
<dbReference type="Pfam" id="PF00582">
    <property type="entry name" value="Usp"/>
    <property type="match status" value="1"/>
</dbReference>
<dbReference type="Gene3D" id="3.40.50.620">
    <property type="entry name" value="HUPs"/>
    <property type="match status" value="1"/>
</dbReference>
<proteinExistence type="inferred from homology"/>
<evidence type="ECO:0000313" key="4">
    <source>
        <dbReference type="Proteomes" id="UP001203207"/>
    </source>
</evidence>
<dbReference type="PANTHER" id="PTHR46268:SF6">
    <property type="entry name" value="UNIVERSAL STRESS PROTEIN UP12"/>
    <property type="match status" value="1"/>
</dbReference>
<comment type="similarity">
    <text evidence="1">Belongs to the universal stress protein A family.</text>
</comment>
<evidence type="ECO:0000313" key="3">
    <source>
        <dbReference type="EMBL" id="MCL9815393.1"/>
    </source>
</evidence>
<name>A0AAE3FU52_9EURY</name>
<dbReference type="PANTHER" id="PTHR46268">
    <property type="entry name" value="STRESS RESPONSE PROTEIN NHAX"/>
    <property type="match status" value="1"/>
</dbReference>
<dbReference type="CDD" id="cd00293">
    <property type="entry name" value="USP-like"/>
    <property type="match status" value="1"/>
</dbReference>
<dbReference type="InterPro" id="IPR006016">
    <property type="entry name" value="UspA"/>
</dbReference>
<feature type="domain" description="UspA" evidence="2">
    <location>
        <begin position="1"/>
        <end position="147"/>
    </location>
</feature>
<dbReference type="EMBL" id="JAKRVX010000001">
    <property type="protein sequence ID" value="MCL9815393.1"/>
    <property type="molecule type" value="Genomic_DNA"/>
</dbReference>
<reference evidence="3" key="1">
    <citation type="journal article" date="2022" name="Syst. Appl. Microbiol.">
        <title>Natronocalculus amylovorans gen. nov., sp. nov., and Natranaeroarchaeum aerophilus sp. nov., dominant culturable amylolytic natronoarchaea from hypersaline soda lakes in southwestern Siberia.</title>
        <authorList>
            <person name="Sorokin D.Y."/>
            <person name="Elcheninov A.G."/>
            <person name="Khizhniak T.V."/>
            <person name="Koenen M."/>
            <person name="Bale N.J."/>
            <person name="Damste J.S.S."/>
            <person name="Kublanov I.V."/>
        </authorList>
    </citation>
    <scope>NUCLEOTIDE SEQUENCE</scope>
    <source>
        <strain evidence="3">AArc-St2</strain>
    </source>
</reference>
<evidence type="ECO:0000256" key="1">
    <source>
        <dbReference type="ARBA" id="ARBA00008791"/>
    </source>
</evidence>
<dbReference type="InterPro" id="IPR006015">
    <property type="entry name" value="Universal_stress_UspA"/>
</dbReference>
<organism evidence="3 4">
    <name type="scientific">Natronocalculus amylovorans</name>
    <dbReference type="NCBI Taxonomy" id="2917812"/>
    <lineage>
        <taxon>Archaea</taxon>
        <taxon>Methanobacteriati</taxon>
        <taxon>Methanobacteriota</taxon>
        <taxon>Stenosarchaea group</taxon>
        <taxon>Halobacteria</taxon>
        <taxon>Halobacteriales</taxon>
        <taxon>Haloferacaceae</taxon>
        <taxon>Natronocalculus</taxon>
    </lineage>
</organism>
<sequence>MYDNILIPTDGSNVAENAVDHALEVADRFGASVHALYVVDTDAMDLSLGTEQVERIKSGKYRDMPELQAEANSATQTVAEKAADRGIACTEAVAAGRPHREIASYANENDIDLIVIGSHGRSGVKRVLLGSVTERVLRTTEIPVLVVDMRKDE</sequence>
<gene>
    <name evidence="3" type="ORF">AArcSt2_00385</name>
</gene>
<evidence type="ECO:0000259" key="2">
    <source>
        <dbReference type="Pfam" id="PF00582"/>
    </source>
</evidence>
<keyword evidence="4" id="KW-1185">Reference proteome</keyword>
<dbReference type="SUPFAM" id="SSF52402">
    <property type="entry name" value="Adenine nucleotide alpha hydrolases-like"/>
    <property type="match status" value="1"/>
</dbReference>
<dbReference type="PIRSF" id="PIRSF006276">
    <property type="entry name" value="UspA"/>
    <property type="match status" value="1"/>
</dbReference>
<dbReference type="Proteomes" id="UP001203207">
    <property type="component" value="Unassembled WGS sequence"/>
</dbReference>
<dbReference type="RefSeq" id="WP_174653059.1">
    <property type="nucleotide sequence ID" value="NZ_JAKRVX010000001.1"/>
</dbReference>
<dbReference type="InterPro" id="IPR014729">
    <property type="entry name" value="Rossmann-like_a/b/a_fold"/>
</dbReference>